<evidence type="ECO:0000256" key="2">
    <source>
        <dbReference type="ARBA" id="ARBA00022553"/>
    </source>
</evidence>
<evidence type="ECO:0000256" key="4">
    <source>
        <dbReference type="ARBA" id="ARBA00022989"/>
    </source>
</evidence>
<dbReference type="InterPro" id="IPR044780">
    <property type="entry name" value="Heh2/Src1"/>
</dbReference>
<keyword evidence="11" id="KW-1185">Reference proteome</keyword>
<sequence length="875" mass="97108">MASNGLPLPQVYLAPNFEPSSLKVAQLRGILYAHDVQVPSTAKKADLVKLFEDRVRPGAKKLLSDASTVRPSSVGITEIGHDGEPIPVPKPPKGTRQTKTRKSSLPTPEPLSVDVDIEADGEEEDNDVDVVEAKKNPPRRTTRRSIAASGSPPSNPTPMSQPSTARKTRRSVANLVRPIRDEFSPSQDNVQVVVPSTVTKAARKKPSVAILREESEPEDEKDKGGPKAGKFAEDISAPVVARTVKGRKSVMLQEDRDGEGNTGNFSDFNPFQSGGEASPGMGVAEGVRFRKKRQTLGGPERVVSSPSKANRRKSEPGMSHVALALASPERSPVKSTAIAITPPSLKKFQPELGKMRTPPEEWKRSRLSEVLSEEQHLGNAQTTMEPDDEYDDIPVQESDLALYQQYNPKFQDDVARVANQEGKPQGVKSDDTKRKSDNRDTNGDLNESTVTIVHSTRDIGQGNDDGAAVKLRGNPLAWKNLRQLAYLLLAVTVVFPAMRTWQKESAQIGYCDTGSNLNSRILEDRQRRAKLVEWKTQAVENPHDQVSARPNEEAFYEVFGIAPPESCTPCPDHATCRNGKLAHCEQGYQLVRDWRENDFVKMLFDGLPGVGPIAFPPNCHIDFKRKALGAMIAKEIEADLAKRRGDVLCSKGLWSADNADDLADAARVIRNGMSEQDLKDMLFTKMKLSETDFHEQFEIAIKDLLAYNNIQAARENGTTYYAATRSVVPATCAIRLKAVNETKKHKKELGWVGMMASLSLLLQNWLKKRKVEDAQVKELVAISLAKLQDKKHLYYAEPEVTSEAYLRPDQMRDDVLVLVPQAKRTHIWARVQSVVERNANVQVAEEELFGDVWKTWEWTGSTRKDLQDRSMFPVA</sequence>
<feature type="compositionally biased region" description="Polar residues" evidence="7">
    <location>
        <begin position="262"/>
        <end position="272"/>
    </location>
</feature>
<dbReference type="EMBL" id="BLZA01000011">
    <property type="protein sequence ID" value="GHJ85560.1"/>
    <property type="molecule type" value="Genomic_DNA"/>
</dbReference>
<dbReference type="Pfam" id="PF09402">
    <property type="entry name" value="MSC"/>
    <property type="match status" value="1"/>
</dbReference>
<evidence type="ECO:0000256" key="5">
    <source>
        <dbReference type="ARBA" id="ARBA00023136"/>
    </source>
</evidence>
<feature type="region of interest" description="Disordered" evidence="7">
    <location>
        <begin position="246"/>
        <end position="318"/>
    </location>
</feature>
<proteinExistence type="predicted"/>
<keyword evidence="3" id="KW-0812">Transmembrane</keyword>
<feature type="compositionally biased region" description="Acidic residues" evidence="7">
    <location>
        <begin position="115"/>
        <end position="130"/>
    </location>
</feature>
<dbReference type="Gene3D" id="1.10.10.1180">
    <property type="entry name" value="MAN1, winged-helix domain"/>
    <property type="match status" value="1"/>
</dbReference>
<evidence type="ECO:0000256" key="6">
    <source>
        <dbReference type="ARBA" id="ARBA00023242"/>
    </source>
</evidence>
<evidence type="ECO:0000313" key="11">
    <source>
        <dbReference type="Proteomes" id="UP000620104"/>
    </source>
</evidence>
<dbReference type="Gene3D" id="1.10.720.30">
    <property type="entry name" value="SAP domain"/>
    <property type="match status" value="1"/>
</dbReference>
<dbReference type="Pfam" id="PF12949">
    <property type="entry name" value="HeH"/>
    <property type="match status" value="1"/>
</dbReference>
<evidence type="ECO:0000259" key="8">
    <source>
        <dbReference type="Pfam" id="PF09402"/>
    </source>
</evidence>
<dbReference type="PANTHER" id="PTHR47808">
    <property type="entry name" value="INNER NUCLEAR MEMBRANE PROTEIN HEH2-RELATED"/>
    <property type="match status" value="1"/>
</dbReference>
<feature type="region of interest" description="Disordered" evidence="7">
    <location>
        <begin position="419"/>
        <end position="447"/>
    </location>
</feature>
<comment type="caution">
    <text evidence="10">The sequence shown here is derived from an EMBL/GenBank/DDBJ whole genome shotgun (WGS) entry which is preliminary data.</text>
</comment>
<dbReference type="InterPro" id="IPR018996">
    <property type="entry name" value="Man1/Src1-like_C"/>
</dbReference>
<feature type="domain" description="HeH/LEM" evidence="9">
    <location>
        <begin position="19"/>
        <end position="53"/>
    </location>
</feature>
<evidence type="ECO:0000259" key="9">
    <source>
        <dbReference type="Pfam" id="PF12949"/>
    </source>
</evidence>
<dbReference type="InterPro" id="IPR036361">
    <property type="entry name" value="SAP_dom_sf"/>
</dbReference>
<feature type="compositionally biased region" description="Basic and acidic residues" evidence="7">
    <location>
        <begin position="220"/>
        <end position="233"/>
    </location>
</feature>
<feature type="region of interest" description="Disordered" evidence="7">
    <location>
        <begin position="200"/>
        <end position="234"/>
    </location>
</feature>
<dbReference type="Proteomes" id="UP000620104">
    <property type="component" value="Unassembled WGS sequence"/>
</dbReference>
<dbReference type="InterPro" id="IPR025856">
    <property type="entry name" value="HeH/LEM_domain"/>
</dbReference>
<evidence type="ECO:0000256" key="3">
    <source>
        <dbReference type="ARBA" id="ARBA00022692"/>
    </source>
</evidence>
<dbReference type="GO" id="GO:0005783">
    <property type="term" value="C:endoplasmic reticulum"/>
    <property type="evidence" value="ECO:0007669"/>
    <property type="project" value="TreeGrafter"/>
</dbReference>
<name>A0A8H3TS07_9TREE</name>
<feature type="region of interest" description="Disordered" evidence="7">
    <location>
        <begin position="341"/>
        <end position="364"/>
    </location>
</feature>
<feature type="compositionally biased region" description="Basic and acidic residues" evidence="7">
    <location>
        <begin position="353"/>
        <end position="364"/>
    </location>
</feature>
<accession>A0A8H3TS07</accession>
<dbReference type="InterPro" id="IPR041885">
    <property type="entry name" value="MAN1_winged_helix_dom"/>
</dbReference>
<dbReference type="PANTHER" id="PTHR47808:SF2">
    <property type="entry name" value="LEM DOMAIN-CONTAINING PROTEIN 2"/>
    <property type="match status" value="1"/>
</dbReference>
<organism evidence="10 11">
    <name type="scientific">Naganishia liquefaciens</name>
    <dbReference type="NCBI Taxonomy" id="104408"/>
    <lineage>
        <taxon>Eukaryota</taxon>
        <taxon>Fungi</taxon>
        <taxon>Dikarya</taxon>
        <taxon>Basidiomycota</taxon>
        <taxon>Agaricomycotina</taxon>
        <taxon>Tremellomycetes</taxon>
        <taxon>Filobasidiales</taxon>
        <taxon>Filobasidiaceae</taxon>
        <taxon>Naganishia</taxon>
    </lineage>
</organism>
<protein>
    <submittedName>
        <fullName evidence="10">Uncharacterized protein</fullName>
    </submittedName>
</protein>
<dbReference type="GO" id="GO:0003682">
    <property type="term" value="F:chromatin binding"/>
    <property type="evidence" value="ECO:0007669"/>
    <property type="project" value="InterPro"/>
</dbReference>
<feature type="region of interest" description="Disordered" evidence="7">
    <location>
        <begin position="372"/>
        <end position="391"/>
    </location>
</feature>
<comment type="subcellular location">
    <subcellularLocation>
        <location evidence="1">Nucleus inner membrane</location>
    </subcellularLocation>
</comment>
<dbReference type="GO" id="GO:0005637">
    <property type="term" value="C:nuclear inner membrane"/>
    <property type="evidence" value="ECO:0007669"/>
    <property type="project" value="UniProtKB-SubCell"/>
</dbReference>
<feature type="compositionally biased region" description="Polar residues" evidence="7">
    <location>
        <begin position="65"/>
        <end position="75"/>
    </location>
</feature>
<keyword evidence="5" id="KW-0472">Membrane</keyword>
<dbReference type="GO" id="GO:0034399">
    <property type="term" value="C:nuclear periphery"/>
    <property type="evidence" value="ECO:0007669"/>
    <property type="project" value="TreeGrafter"/>
</dbReference>
<reference evidence="10" key="1">
    <citation type="submission" date="2020-07" db="EMBL/GenBank/DDBJ databases">
        <title>Draft Genome Sequence of a Deep-Sea Yeast, Naganishia (Cryptococcus) liquefaciens strain N6.</title>
        <authorList>
            <person name="Han Y.W."/>
            <person name="Kajitani R."/>
            <person name="Morimoto H."/>
            <person name="Parhat M."/>
            <person name="Tsubouchi H."/>
            <person name="Bakenova O."/>
            <person name="Ogata M."/>
            <person name="Argunhan B."/>
            <person name="Aoki R."/>
            <person name="Kajiwara S."/>
            <person name="Itoh T."/>
            <person name="Iwasaki H."/>
        </authorList>
    </citation>
    <scope>NUCLEOTIDE SEQUENCE</scope>
    <source>
        <strain evidence="10">N6</strain>
    </source>
</reference>
<feature type="compositionally biased region" description="Basic and acidic residues" evidence="7">
    <location>
        <begin position="428"/>
        <end position="442"/>
    </location>
</feature>
<dbReference type="AlphaFoldDB" id="A0A8H3TS07"/>
<evidence type="ECO:0000256" key="7">
    <source>
        <dbReference type="SAM" id="MobiDB-lite"/>
    </source>
</evidence>
<evidence type="ECO:0000256" key="1">
    <source>
        <dbReference type="ARBA" id="ARBA00004540"/>
    </source>
</evidence>
<dbReference type="CDD" id="cd12935">
    <property type="entry name" value="LEM_like"/>
    <property type="match status" value="1"/>
</dbReference>
<evidence type="ECO:0000313" key="10">
    <source>
        <dbReference type="EMBL" id="GHJ85560.1"/>
    </source>
</evidence>
<keyword evidence="2" id="KW-0597">Phosphoprotein</keyword>
<keyword evidence="6" id="KW-0539">Nucleus</keyword>
<feature type="region of interest" description="Disordered" evidence="7">
    <location>
        <begin position="63"/>
        <end position="173"/>
    </location>
</feature>
<dbReference type="GO" id="GO:0071763">
    <property type="term" value="P:nuclear membrane organization"/>
    <property type="evidence" value="ECO:0007669"/>
    <property type="project" value="TreeGrafter"/>
</dbReference>
<feature type="domain" description="Man1/Src1-like C-terminal" evidence="8">
    <location>
        <begin position="489"/>
        <end position="861"/>
    </location>
</feature>
<keyword evidence="4" id="KW-1133">Transmembrane helix</keyword>
<dbReference type="OrthoDB" id="5376590at2759"/>
<gene>
    <name evidence="10" type="ORF">NliqN6_1962</name>
</gene>